<dbReference type="AlphaFoldDB" id="A0A915JEZ5"/>
<dbReference type="Proteomes" id="UP000887565">
    <property type="component" value="Unplaced"/>
</dbReference>
<sequence>MPKTTGVVSVVASYRPTEVDKILLDGEPSSPAVDAVRHSVEQASCKGQPAAVVAALPSTTTTEAQTLAAIAQQQPVATEEPPPTAANAFGETLCTINNGVSIIQALPFQRATAPQSLKIGVLREVHSFGGLVIDFPGEEPISSNDDDKECTCPTG</sequence>
<dbReference type="WBParaSite" id="nRc.2.0.1.t25095-RA">
    <property type="protein sequence ID" value="nRc.2.0.1.t25095-RA"/>
    <property type="gene ID" value="nRc.2.0.1.g25095"/>
</dbReference>
<evidence type="ECO:0000313" key="1">
    <source>
        <dbReference type="Proteomes" id="UP000887565"/>
    </source>
</evidence>
<protein>
    <submittedName>
        <fullName evidence="2">Uncharacterized protein</fullName>
    </submittedName>
</protein>
<organism evidence="1 2">
    <name type="scientific">Romanomermis culicivorax</name>
    <name type="common">Nematode worm</name>
    <dbReference type="NCBI Taxonomy" id="13658"/>
    <lineage>
        <taxon>Eukaryota</taxon>
        <taxon>Metazoa</taxon>
        <taxon>Ecdysozoa</taxon>
        <taxon>Nematoda</taxon>
        <taxon>Enoplea</taxon>
        <taxon>Dorylaimia</taxon>
        <taxon>Mermithida</taxon>
        <taxon>Mermithoidea</taxon>
        <taxon>Mermithidae</taxon>
        <taxon>Romanomermis</taxon>
    </lineage>
</organism>
<evidence type="ECO:0000313" key="2">
    <source>
        <dbReference type="WBParaSite" id="nRc.2.0.1.t25095-RA"/>
    </source>
</evidence>
<keyword evidence="1" id="KW-1185">Reference proteome</keyword>
<proteinExistence type="predicted"/>
<name>A0A915JEZ5_ROMCU</name>
<accession>A0A915JEZ5</accession>
<reference evidence="2" key="1">
    <citation type="submission" date="2022-11" db="UniProtKB">
        <authorList>
            <consortium name="WormBaseParasite"/>
        </authorList>
    </citation>
    <scope>IDENTIFICATION</scope>
</reference>